<feature type="region of interest" description="Disordered" evidence="1">
    <location>
        <begin position="287"/>
        <end position="410"/>
    </location>
</feature>
<name>A0ABY7PDT2_9ACTN</name>
<keyword evidence="2" id="KW-0472">Membrane</keyword>
<evidence type="ECO:0000313" key="3">
    <source>
        <dbReference type="EMBL" id="WBO68783.1"/>
    </source>
</evidence>
<evidence type="ECO:0000256" key="2">
    <source>
        <dbReference type="SAM" id="Phobius"/>
    </source>
</evidence>
<feature type="transmembrane region" description="Helical" evidence="2">
    <location>
        <begin position="141"/>
        <end position="160"/>
    </location>
</feature>
<proteinExistence type="predicted"/>
<feature type="transmembrane region" description="Helical" evidence="2">
    <location>
        <begin position="107"/>
        <end position="129"/>
    </location>
</feature>
<accession>A0ABY7PDT2</accession>
<feature type="compositionally biased region" description="Basic and acidic residues" evidence="1">
    <location>
        <begin position="384"/>
        <end position="397"/>
    </location>
</feature>
<sequence>MMGRNPGEPHRSATSLELLFDLCFVVAVAQASTSLREALTEGDYTGGGLRFALVFFTIWWAWMNFTWFASAYDPDDVPYRLTVLVQITGSLVLAAGVRRAFEDGDLYVITLGYVVLRTALAALWLRAALSDPARRSTTLRFAVGVSVCQLGWVGLLLVPVPARLPGIVVMILAEVAVPVCAQSAGMTPWHPHHIAERYELFTLIVLGESVAAATVAVRSAFDRRHDTGSLYVLAAGGLLMAYAMWWLYFARPAHTLLATTHRSHRRRFPWAYGRYLIFASGDRRGRRSGRVRRSRHASYRDLTGFRRRRGHRSGGRFPDHGLDGAPAATPTERGRAHSVSPRRGRCPGGRLVAGTRARRRCGADEPGRGGHGAAPVTGAGRPALTHDERAARTDAGKGVRPRGPASRPSV</sequence>
<dbReference type="RefSeq" id="WP_270086010.1">
    <property type="nucleotide sequence ID" value="NZ_CP115300.1"/>
</dbReference>
<keyword evidence="4" id="KW-1185">Reference proteome</keyword>
<dbReference type="Proteomes" id="UP001212326">
    <property type="component" value="Chromosome"/>
</dbReference>
<feature type="compositionally biased region" description="Basic residues" evidence="1">
    <location>
        <begin position="287"/>
        <end position="297"/>
    </location>
</feature>
<feature type="transmembrane region" description="Helical" evidence="2">
    <location>
        <begin position="51"/>
        <end position="69"/>
    </location>
</feature>
<protein>
    <submittedName>
        <fullName evidence="3">Low temperature requirement protein A</fullName>
    </submittedName>
</protein>
<dbReference type="InterPro" id="IPR010640">
    <property type="entry name" value="Low_temperature_requirement_A"/>
</dbReference>
<feature type="transmembrane region" description="Helical" evidence="2">
    <location>
        <begin position="198"/>
        <end position="217"/>
    </location>
</feature>
<evidence type="ECO:0000256" key="1">
    <source>
        <dbReference type="SAM" id="MobiDB-lite"/>
    </source>
</evidence>
<feature type="transmembrane region" description="Helical" evidence="2">
    <location>
        <begin position="229"/>
        <end position="249"/>
    </location>
</feature>
<evidence type="ECO:0000313" key="4">
    <source>
        <dbReference type="Proteomes" id="UP001212326"/>
    </source>
</evidence>
<organism evidence="3 4">
    <name type="scientific">Streptomyces camelliae</name>
    <dbReference type="NCBI Taxonomy" id="3004093"/>
    <lineage>
        <taxon>Bacteria</taxon>
        <taxon>Bacillati</taxon>
        <taxon>Actinomycetota</taxon>
        <taxon>Actinomycetes</taxon>
        <taxon>Kitasatosporales</taxon>
        <taxon>Streptomycetaceae</taxon>
        <taxon>Streptomyces</taxon>
    </lineage>
</organism>
<dbReference type="PANTHER" id="PTHR36840:SF1">
    <property type="entry name" value="BLL5714 PROTEIN"/>
    <property type="match status" value="1"/>
</dbReference>
<feature type="transmembrane region" description="Helical" evidence="2">
    <location>
        <begin position="81"/>
        <end position="101"/>
    </location>
</feature>
<feature type="transmembrane region" description="Helical" evidence="2">
    <location>
        <begin position="166"/>
        <end position="186"/>
    </location>
</feature>
<reference evidence="3 4" key="1">
    <citation type="submission" date="2022-12" db="EMBL/GenBank/DDBJ databases">
        <authorList>
            <person name="Mo P."/>
        </authorList>
    </citation>
    <scope>NUCLEOTIDE SEQUENCE [LARGE SCALE GENOMIC DNA]</scope>
    <source>
        <strain evidence="3 4">HUAS 2-6</strain>
    </source>
</reference>
<keyword evidence="2" id="KW-1133">Transmembrane helix</keyword>
<dbReference type="PANTHER" id="PTHR36840">
    <property type="entry name" value="BLL5714 PROTEIN"/>
    <property type="match status" value="1"/>
</dbReference>
<feature type="compositionally biased region" description="Basic residues" evidence="1">
    <location>
        <begin position="305"/>
        <end position="314"/>
    </location>
</feature>
<gene>
    <name evidence="3" type="ORF">O1G22_41275</name>
</gene>
<dbReference type="EMBL" id="CP115300">
    <property type="protein sequence ID" value="WBO68783.1"/>
    <property type="molecule type" value="Genomic_DNA"/>
</dbReference>
<keyword evidence="2" id="KW-0812">Transmembrane</keyword>
<dbReference type="Pfam" id="PF06772">
    <property type="entry name" value="LtrA"/>
    <property type="match status" value="1"/>
</dbReference>